<dbReference type="PROSITE" id="PS50043">
    <property type="entry name" value="HTH_LUXR_2"/>
    <property type="match status" value="1"/>
</dbReference>
<dbReference type="InterPro" id="IPR039420">
    <property type="entry name" value="WalR-like"/>
</dbReference>
<dbReference type="PRINTS" id="PR00038">
    <property type="entry name" value="HTHLUXR"/>
</dbReference>
<evidence type="ECO:0000256" key="3">
    <source>
        <dbReference type="ARBA" id="ARBA00023125"/>
    </source>
</evidence>
<feature type="modified residue" description="4-aspartylphosphate" evidence="5">
    <location>
        <position position="68"/>
    </location>
</feature>
<feature type="domain" description="HTH luxR-type" evidence="6">
    <location>
        <begin position="161"/>
        <end position="226"/>
    </location>
</feature>
<dbReference type="GO" id="GO:0000160">
    <property type="term" value="P:phosphorelay signal transduction system"/>
    <property type="evidence" value="ECO:0007669"/>
    <property type="project" value="InterPro"/>
</dbReference>
<keyword evidence="4" id="KW-0804">Transcription</keyword>
<dbReference type="KEGG" id="ahm:TL08_07090"/>
<keyword evidence="3" id="KW-0238">DNA-binding</keyword>
<dbReference type="PANTHER" id="PTHR43214">
    <property type="entry name" value="TWO-COMPONENT RESPONSE REGULATOR"/>
    <property type="match status" value="1"/>
</dbReference>
<dbReference type="AlphaFoldDB" id="A0AAC9HN64"/>
<evidence type="ECO:0000256" key="4">
    <source>
        <dbReference type="ARBA" id="ARBA00023163"/>
    </source>
</evidence>
<dbReference type="PROSITE" id="PS50110">
    <property type="entry name" value="RESPONSE_REGULATORY"/>
    <property type="match status" value="1"/>
</dbReference>
<sequence length="242" mass="26822">MVESRSDALQPPPQRIRVLVAEDQELARAALRDLIDSDPALSAVGEARNGREAVEAANLLRPKVILMDIRMPIMDGIEATRRICAADASARVIMLTTFDLDEYVYAALRVGAAGFLLKNAPAREIVRAIHTVTEGNAMLAPEVTRRMIAEVAARHDRRSHRSSRFDVLTEREREVVAAIVQGMSNDEIAGALFLSLATVKTYLSRLFAKLMVRDRTQLVILAYESGFVDTLRSTPQADDPRR</sequence>
<dbReference type="CDD" id="cd17535">
    <property type="entry name" value="REC_NarL-like"/>
    <property type="match status" value="1"/>
</dbReference>
<evidence type="ECO:0000259" key="7">
    <source>
        <dbReference type="PROSITE" id="PS50110"/>
    </source>
</evidence>
<dbReference type="PANTHER" id="PTHR43214:SF24">
    <property type="entry name" value="TRANSCRIPTIONAL REGULATORY PROTEIN NARL-RELATED"/>
    <property type="match status" value="1"/>
</dbReference>
<evidence type="ECO:0000256" key="2">
    <source>
        <dbReference type="ARBA" id="ARBA00023015"/>
    </source>
</evidence>
<dbReference type="Pfam" id="PF00196">
    <property type="entry name" value="GerE"/>
    <property type="match status" value="1"/>
</dbReference>
<evidence type="ECO:0000256" key="5">
    <source>
        <dbReference type="PROSITE-ProRule" id="PRU00169"/>
    </source>
</evidence>
<evidence type="ECO:0000313" key="9">
    <source>
        <dbReference type="Proteomes" id="UP000095210"/>
    </source>
</evidence>
<feature type="domain" description="Response regulatory" evidence="7">
    <location>
        <begin position="17"/>
        <end position="133"/>
    </location>
</feature>
<protein>
    <submittedName>
        <fullName evidence="8">Two component transcriptional regulator, LuxR family</fullName>
    </submittedName>
</protein>
<evidence type="ECO:0000313" key="8">
    <source>
        <dbReference type="EMBL" id="AOS62238.1"/>
    </source>
</evidence>
<dbReference type="InterPro" id="IPR011006">
    <property type="entry name" value="CheY-like_superfamily"/>
</dbReference>
<dbReference type="InterPro" id="IPR001789">
    <property type="entry name" value="Sig_transdc_resp-reg_receiver"/>
</dbReference>
<organism evidence="8 9">
    <name type="scientific">Actinoalloteichus hymeniacidonis</name>
    <dbReference type="NCBI Taxonomy" id="340345"/>
    <lineage>
        <taxon>Bacteria</taxon>
        <taxon>Bacillati</taxon>
        <taxon>Actinomycetota</taxon>
        <taxon>Actinomycetes</taxon>
        <taxon>Pseudonocardiales</taxon>
        <taxon>Pseudonocardiaceae</taxon>
        <taxon>Actinoalloteichus</taxon>
    </lineage>
</organism>
<keyword evidence="9" id="KW-1185">Reference proteome</keyword>
<dbReference type="PROSITE" id="PS00622">
    <property type="entry name" value="HTH_LUXR_1"/>
    <property type="match status" value="1"/>
</dbReference>
<dbReference type="SUPFAM" id="SSF46894">
    <property type="entry name" value="C-terminal effector domain of the bipartite response regulators"/>
    <property type="match status" value="1"/>
</dbReference>
<gene>
    <name evidence="8" type="ORF">TL08_07090</name>
</gene>
<dbReference type="Pfam" id="PF00072">
    <property type="entry name" value="Response_reg"/>
    <property type="match status" value="1"/>
</dbReference>
<dbReference type="GO" id="GO:0006355">
    <property type="term" value="P:regulation of DNA-templated transcription"/>
    <property type="evidence" value="ECO:0007669"/>
    <property type="project" value="InterPro"/>
</dbReference>
<dbReference type="CDD" id="cd06170">
    <property type="entry name" value="LuxR_C_like"/>
    <property type="match status" value="1"/>
</dbReference>
<reference evidence="9" key="1">
    <citation type="submission" date="2016-03" db="EMBL/GenBank/DDBJ databases">
        <title>Complete genome sequence of the type strain Actinoalloteichus hymeniacidonis DSM 45092.</title>
        <authorList>
            <person name="Schaffert L."/>
            <person name="Albersmeier A."/>
            <person name="Winkler A."/>
            <person name="Kalinowski J."/>
            <person name="Zotchev S."/>
            <person name="Ruckert C."/>
        </authorList>
    </citation>
    <scope>NUCLEOTIDE SEQUENCE [LARGE SCALE GENOMIC DNA]</scope>
    <source>
        <strain evidence="9">HPA177(T) (DSM 45092(T))</strain>
    </source>
</reference>
<keyword evidence="1 5" id="KW-0597">Phosphoprotein</keyword>
<dbReference type="InterPro" id="IPR058245">
    <property type="entry name" value="NreC/VraR/RcsB-like_REC"/>
</dbReference>
<dbReference type="Gene3D" id="3.40.50.2300">
    <property type="match status" value="1"/>
</dbReference>
<dbReference type="Proteomes" id="UP000095210">
    <property type="component" value="Chromosome"/>
</dbReference>
<dbReference type="SMART" id="SM00421">
    <property type="entry name" value="HTH_LUXR"/>
    <property type="match status" value="1"/>
</dbReference>
<evidence type="ECO:0000259" key="6">
    <source>
        <dbReference type="PROSITE" id="PS50043"/>
    </source>
</evidence>
<dbReference type="GO" id="GO:0003677">
    <property type="term" value="F:DNA binding"/>
    <property type="evidence" value="ECO:0007669"/>
    <property type="project" value="UniProtKB-KW"/>
</dbReference>
<dbReference type="SMART" id="SM00448">
    <property type="entry name" value="REC"/>
    <property type="match status" value="1"/>
</dbReference>
<proteinExistence type="predicted"/>
<dbReference type="InterPro" id="IPR000792">
    <property type="entry name" value="Tscrpt_reg_LuxR_C"/>
</dbReference>
<keyword evidence="2" id="KW-0805">Transcription regulation</keyword>
<accession>A0AAC9HN64</accession>
<name>A0AAC9HN64_9PSEU</name>
<dbReference type="InterPro" id="IPR016032">
    <property type="entry name" value="Sig_transdc_resp-reg_C-effctor"/>
</dbReference>
<dbReference type="EMBL" id="CP014859">
    <property type="protein sequence ID" value="AOS62238.1"/>
    <property type="molecule type" value="Genomic_DNA"/>
</dbReference>
<dbReference type="SUPFAM" id="SSF52172">
    <property type="entry name" value="CheY-like"/>
    <property type="match status" value="1"/>
</dbReference>
<evidence type="ECO:0000256" key="1">
    <source>
        <dbReference type="ARBA" id="ARBA00022553"/>
    </source>
</evidence>
<dbReference type="RefSeq" id="WP_069853366.1">
    <property type="nucleotide sequence ID" value="NZ_CP014859.1"/>
</dbReference>